<protein>
    <recommendedName>
        <fullName evidence="1">DUF4435 domain-containing protein</fullName>
    </recommendedName>
</protein>
<dbReference type="Pfam" id="PF14491">
    <property type="entry name" value="DUF4435"/>
    <property type="match status" value="1"/>
</dbReference>
<dbReference type="EMBL" id="FNCH01000008">
    <property type="protein sequence ID" value="SDG59694.1"/>
    <property type="molecule type" value="Genomic_DNA"/>
</dbReference>
<evidence type="ECO:0000313" key="3">
    <source>
        <dbReference type="Proteomes" id="UP000199643"/>
    </source>
</evidence>
<dbReference type="STRING" id="405671.SAMN05421827_108110"/>
<evidence type="ECO:0000313" key="2">
    <source>
        <dbReference type="EMBL" id="SDG59694.1"/>
    </source>
</evidence>
<feature type="domain" description="DUF4435" evidence="1">
    <location>
        <begin position="33"/>
        <end position="284"/>
    </location>
</feature>
<dbReference type="OrthoDB" id="794548at2"/>
<dbReference type="InterPro" id="IPR029492">
    <property type="entry name" value="DUF4435"/>
</dbReference>
<dbReference type="AlphaFoldDB" id="A0A1G7VIX9"/>
<accession>A0A1G7VIX9</accession>
<evidence type="ECO:0000259" key="1">
    <source>
        <dbReference type="Pfam" id="PF14491"/>
    </source>
</evidence>
<gene>
    <name evidence="2" type="ORF">SAMN05421827_108110</name>
</gene>
<proteinExistence type="predicted"/>
<keyword evidence="3" id="KW-1185">Reference proteome</keyword>
<sequence>MTTEDFFDKKFKILPRASNLSLKQAYSRSGNDLHVYVEDRDDFEFYRTWIKYIYRDYLIKPYYQKGKSNVLKAYKEVDWSKYSKSKVLFFMDKDYDDVLKREIDNDENIFYTKYYSIENYLINNEALEIIFTNFHNIDTEKIMSFLIDEFNKSYDIFVKFIDAITPFILIYRETQAHLVLKDLKLPSFVSFFDLELVYKRYAEKYDHQRITKAASSTKREKASLRELTLLSSLNKQCEADISHFKFSKLMSFKKKLKAINDPKIYIRGKFELWFLLQYLDNIEKALYKQFAKPNKEALFGNKVSYPKRKTVLNESNIFDILANKLTMPQDISDFLNNNYNKVNVYN</sequence>
<dbReference type="Proteomes" id="UP000199643">
    <property type="component" value="Unassembled WGS sequence"/>
</dbReference>
<organism evidence="2 3">
    <name type="scientific">Pedobacter terrae</name>
    <dbReference type="NCBI Taxonomy" id="405671"/>
    <lineage>
        <taxon>Bacteria</taxon>
        <taxon>Pseudomonadati</taxon>
        <taxon>Bacteroidota</taxon>
        <taxon>Sphingobacteriia</taxon>
        <taxon>Sphingobacteriales</taxon>
        <taxon>Sphingobacteriaceae</taxon>
        <taxon>Pedobacter</taxon>
    </lineage>
</organism>
<name>A0A1G7VIX9_9SPHI</name>
<dbReference type="RefSeq" id="WP_090500123.1">
    <property type="nucleotide sequence ID" value="NZ_FNCH01000008.1"/>
</dbReference>
<reference evidence="3" key="1">
    <citation type="submission" date="2016-10" db="EMBL/GenBank/DDBJ databases">
        <authorList>
            <person name="Varghese N."/>
            <person name="Submissions S."/>
        </authorList>
    </citation>
    <scope>NUCLEOTIDE SEQUENCE [LARGE SCALE GENOMIC DNA]</scope>
    <source>
        <strain evidence="3">DSM 17933</strain>
    </source>
</reference>